<feature type="compositionally biased region" description="Gly residues" evidence="10">
    <location>
        <begin position="142"/>
        <end position="152"/>
    </location>
</feature>
<protein>
    <submittedName>
        <fullName evidence="12">Energy transducer TonB</fullName>
    </submittedName>
</protein>
<dbReference type="SUPFAM" id="SSF74653">
    <property type="entry name" value="TolA/TonB C-terminal domain"/>
    <property type="match status" value="1"/>
</dbReference>
<reference evidence="12 13" key="1">
    <citation type="submission" date="2015-11" db="EMBL/GenBank/DDBJ databases">
        <authorList>
            <person name="Kook J.-K."/>
            <person name="Park S.-N."/>
            <person name="Lim Y.K."/>
            <person name="Jo E."/>
        </authorList>
    </citation>
    <scope>NUCLEOTIDE SEQUENCE [LARGE SCALE GENOMIC DNA]</scope>
    <source>
        <strain evidence="12 13">ChDC F306</strain>
    </source>
</reference>
<dbReference type="PANTHER" id="PTHR33446:SF2">
    <property type="entry name" value="PROTEIN TONB"/>
    <property type="match status" value="1"/>
</dbReference>
<evidence type="ECO:0000256" key="3">
    <source>
        <dbReference type="ARBA" id="ARBA00022448"/>
    </source>
</evidence>
<dbReference type="InterPro" id="IPR006260">
    <property type="entry name" value="TonB/TolA_C"/>
</dbReference>
<evidence type="ECO:0000256" key="1">
    <source>
        <dbReference type="ARBA" id="ARBA00004383"/>
    </source>
</evidence>
<keyword evidence="9" id="KW-0472">Membrane</keyword>
<evidence type="ECO:0000313" key="13">
    <source>
        <dbReference type="Proteomes" id="UP000067061"/>
    </source>
</evidence>
<dbReference type="GO" id="GO:0098797">
    <property type="term" value="C:plasma membrane protein complex"/>
    <property type="evidence" value="ECO:0007669"/>
    <property type="project" value="TreeGrafter"/>
</dbReference>
<dbReference type="AlphaFoldDB" id="A0AAC8WFB0"/>
<dbReference type="GO" id="GO:0055085">
    <property type="term" value="P:transmembrane transport"/>
    <property type="evidence" value="ECO:0007669"/>
    <property type="project" value="InterPro"/>
</dbReference>
<evidence type="ECO:0000256" key="4">
    <source>
        <dbReference type="ARBA" id="ARBA00022475"/>
    </source>
</evidence>
<feature type="compositionally biased region" description="Basic and acidic residues" evidence="10">
    <location>
        <begin position="56"/>
        <end position="112"/>
    </location>
</feature>
<dbReference type="PROSITE" id="PS52015">
    <property type="entry name" value="TONB_CTD"/>
    <property type="match status" value="1"/>
</dbReference>
<keyword evidence="6" id="KW-0812">Transmembrane</keyword>
<dbReference type="Gene3D" id="3.30.1150.10">
    <property type="match status" value="1"/>
</dbReference>
<dbReference type="Proteomes" id="UP000067061">
    <property type="component" value="Chromosome"/>
</dbReference>
<dbReference type="RefSeq" id="WP_060496213.1">
    <property type="nucleotide sequence ID" value="NZ_CP013121.1"/>
</dbReference>
<dbReference type="Pfam" id="PF03544">
    <property type="entry name" value="TonB_C"/>
    <property type="match status" value="1"/>
</dbReference>
<gene>
    <name evidence="12" type="ORF">RO02_05700</name>
</gene>
<feature type="compositionally biased region" description="Low complexity" evidence="10">
    <location>
        <begin position="115"/>
        <end position="141"/>
    </location>
</feature>
<evidence type="ECO:0000259" key="11">
    <source>
        <dbReference type="PROSITE" id="PS52015"/>
    </source>
</evidence>
<dbReference type="GO" id="GO:0015031">
    <property type="term" value="P:protein transport"/>
    <property type="evidence" value="ECO:0007669"/>
    <property type="project" value="UniProtKB-KW"/>
</dbReference>
<comment type="subcellular location">
    <subcellularLocation>
        <location evidence="1">Cell inner membrane</location>
        <topology evidence="1">Single-pass membrane protein</topology>
        <orientation evidence="1">Periplasmic side</orientation>
    </subcellularLocation>
</comment>
<feature type="domain" description="TonB C-terminal" evidence="11">
    <location>
        <begin position="172"/>
        <end position="262"/>
    </location>
</feature>
<keyword evidence="5" id="KW-0997">Cell inner membrane</keyword>
<dbReference type="PANTHER" id="PTHR33446">
    <property type="entry name" value="PROTEIN TONB-RELATED"/>
    <property type="match status" value="1"/>
</dbReference>
<evidence type="ECO:0000256" key="7">
    <source>
        <dbReference type="ARBA" id="ARBA00022927"/>
    </source>
</evidence>
<accession>A0AAC8WFB0</accession>
<evidence type="ECO:0000256" key="6">
    <source>
        <dbReference type="ARBA" id="ARBA00022692"/>
    </source>
</evidence>
<dbReference type="NCBIfam" id="TIGR01352">
    <property type="entry name" value="tonB_Cterm"/>
    <property type="match status" value="1"/>
</dbReference>
<organism evidence="12 13">
    <name type="scientific">Fusobacterium nucleatum subsp. polymorphum</name>
    <name type="common">Fusobacterium polymorphum</name>
    <dbReference type="NCBI Taxonomy" id="76857"/>
    <lineage>
        <taxon>Bacteria</taxon>
        <taxon>Fusobacteriati</taxon>
        <taxon>Fusobacteriota</taxon>
        <taxon>Fusobacteriia</taxon>
        <taxon>Fusobacteriales</taxon>
        <taxon>Fusobacteriaceae</taxon>
        <taxon>Fusobacterium</taxon>
    </lineage>
</organism>
<comment type="similarity">
    <text evidence="2">Belongs to the TonB family.</text>
</comment>
<proteinExistence type="inferred from homology"/>
<evidence type="ECO:0000256" key="8">
    <source>
        <dbReference type="ARBA" id="ARBA00022989"/>
    </source>
</evidence>
<evidence type="ECO:0000256" key="9">
    <source>
        <dbReference type="ARBA" id="ARBA00023136"/>
    </source>
</evidence>
<evidence type="ECO:0000256" key="2">
    <source>
        <dbReference type="ARBA" id="ARBA00006555"/>
    </source>
</evidence>
<feature type="region of interest" description="Disordered" evidence="10">
    <location>
        <begin position="46"/>
        <end position="155"/>
    </location>
</feature>
<sequence>MKKYILISLVLHLMILFGFGIIQTTQMVKDEPKNQIVPIAFVAKQTSDNPGGKVLDTQEREKQSPEPPKPKVEKKPEEKKLEEKKVEKKPEKKEIESNIPSKDAKPVEKKPEPATSENTQSTETTSKGESTSSDNSSSSGGSTNGTGSGSEGFGSNFISDGDGSYIALSAKGINYEIINEVEPDYPSQAESIGYSKQVKVTVKFLVGLKGNVEKAEITQSHKDLGFDAEVMKAIKKWRFKPIYHNGKNIKVYFVKTFVFDPQ</sequence>
<evidence type="ECO:0000256" key="5">
    <source>
        <dbReference type="ARBA" id="ARBA00022519"/>
    </source>
</evidence>
<keyword evidence="3" id="KW-0813">Transport</keyword>
<keyword evidence="4" id="KW-1003">Cell membrane</keyword>
<dbReference type="InterPro" id="IPR037682">
    <property type="entry name" value="TonB_C"/>
</dbReference>
<keyword evidence="7" id="KW-0653">Protein transport</keyword>
<dbReference type="EMBL" id="CP013121">
    <property type="protein sequence ID" value="ALM94129.1"/>
    <property type="molecule type" value="Genomic_DNA"/>
</dbReference>
<evidence type="ECO:0000256" key="10">
    <source>
        <dbReference type="SAM" id="MobiDB-lite"/>
    </source>
</evidence>
<dbReference type="FunFam" id="3.30.1150.10:FF:000017">
    <property type="entry name" value="Energy transducer TonB"/>
    <property type="match status" value="1"/>
</dbReference>
<name>A0AAC8WFB0_FUSNP</name>
<dbReference type="GO" id="GO:0031992">
    <property type="term" value="F:energy transducer activity"/>
    <property type="evidence" value="ECO:0007669"/>
    <property type="project" value="TreeGrafter"/>
</dbReference>
<dbReference type="InterPro" id="IPR051045">
    <property type="entry name" value="TonB-dependent_transducer"/>
</dbReference>
<evidence type="ECO:0000313" key="12">
    <source>
        <dbReference type="EMBL" id="ALM94129.1"/>
    </source>
</evidence>
<keyword evidence="8" id="KW-1133">Transmembrane helix</keyword>